<dbReference type="Proteomes" id="UP001642464">
    <property type="component" value="Unassembled WGS sequence"/>
</dbReference>
<dbReference type="SUPFAM" id="SSF53335">
    <property type="entry name" value="S-adenosyl-L-methionine-dependent methyltransferases"/>
    <property type="match status" value="1"/>
</dbReference>
<dbReference type="InterPro" id="IPR016187">
    <property type="entry name" value="CTDL_fold"/>
</dbReference>
<evidence type="ECO:0000259" key="1">
    <source>
        <dbReference type="Pfam" id="PF03781"/>
    </source>
</evidence>
<keyword evidence="3" id="KW-1185">Reference proteome</keyword>
<dbReference type="InterPro" id="IPR005532">
    <property type="entry name" value="SUMF_dom"/>
</dbReference>
<proteinExistence type="predicted"/>
<dbReference type="EMBL" id="CAXAMM010043773">
    <property type="protein sequence ID" value="CAK9111643.1"/>
    <property type="molecule type" value="Genomic_DNA"/>
</dbReference>
<sequence>MTSDRHLCRESIFARCGWVGGSAADTRQTQEDGPVQSNCFLYVFGLGEFWHFVAAGGYRTQKYWSEDGWNWRKFRNMKWPFFWVQDGPQGSMQFKLRTIFEEIDMQWSWPADVNYHEARAYCAWKSEQDGLKDQEAYRVITEAEHHLIRHPEARPENMAMARDDPTLSLGGMDFPKVAGTNANLAFASQSPVDAMPASPTGHHDAMGNAWEWTEDHFNPLEGFEVHYTYDDFSTPCFDGRHHMIMGGSFISKSDNGASGFCRYHFRPHFLQHSGFRLVSSNSPPPARLLHEPEEAVQAAQAVQGQAPSGSAAGTGAAVAGHAGYETQRLVDQYLGLHFPSSGADEVDPILSHPNAPSHALRFPQRVAKLLIEAMPASGRALDIGCAVGGSSFELAAAGFEVVGIDFSQAFIDAAEKMKNGEVIRFKVPLEGDLEAEVTAEHEANVTAAARQRVTFQTGDACRLKDQVDELGTFDGAVLANLLCRLPEPVACLDGLDALIRPGGAVVIVTPFSWLEDFTPKSKWLGGYLKDNKEVHSKDELQRLMEQRGFSKLSEQKLPLVIREHQRKYQYIVPEATVWRR</sequence>
<dbReference type="PANTHER" id="PTHR45445">
    <property type="match status" value="1"/>
</dbReference>
<gene>
    <name evidence="2" type="ORF">SCF082_LOCUS51794</name>
</gene>
<evidence type="ECO:0000313" key="2">
    <source>
        <dbReference type="EMBL" id="CAK9111643.1"/>
    </source>
</evidence>
<dbReference type="Gene3D" id="3.90.1580.10">
    <property type="entry name" value="paralog of FGE (formylglycine-generating enzyme)"/>
    <property type="match status" value="1"/>
</dbReference>
<name>A0ABP0SGZ2_9DINO</name>
<accession>A0ABP0SGZ2</accession>
<dbReference type="InterPro" id="IPR027625">
    <property type="entry name" value="OvoA_Cterm"/>
</dbReference>
<comment type="caution">
    <text evidence="2">The sequence shown here is derived from an EMBL/GenBank/DDBJ whole genome shotgun (WGS) entry which is preliminary data.</text>
</comment>
<dbReference type="SUPFAM" id="SSF56436">
    <property type="entry name" value="C-type lectin-like"/>
    <property type="match status" value="1"/>
</dbReference>
<dbReference type="CDD" id="cd02440">
    <property type="entry name" value="AdoMet_MTases"/>
    <property type="match status" value="1"/>
</dbReference>
<dbReference type="Pfam" id="PF13489">
    <property type="entry name" value="Methyltransf_23"/>
    <property type="match status" value="1"/>
</dbReference>
<dbReference type="Gene3D" id="3.40.50.150">
    <property type="entry name" value="Vaccinia Virus protein VP39"/>
    <property type="match status" value="1"/>
</dbReference>
<organism evidence="2 3">
    <name type="scientific">Durusdinium trenchii</name>
    <dbReference type="NCBI Taxonomy" id="1381693"/>
    <lineage>
        <taxon>Eukaryota</taxon>
        <taxon>Sar</taxon>
        <taxon>Alveolata</taxon>
        <taxon>Dinophyceae</taxon>
        <taxon>Suessiales</taxon>
        <taxon>Symbiodiniaceae</taxon>
        <taxon>Durusdinium</taxon>
    </lineage>
</organism>
<evidence type="ECO:0000313" key="3">
    <source>
        <dbReference type="Proteomes" id="UP001642464"/>
    </source>
</evidence>
<protein>
    <submittedName>
        <fullName evidence="2">Hercynine oxygenase (Gamma-glutamyl hercynylcysteine S-oxide synthase)</fullName>
    </submittedName>
</protein>
<dbReference type="InterPro" id="IPR029063">
    <property type="entry name" value="SAM-dependent_MTases_sf"/>
</dbReference>
<dbReference type="PANTHER" id="PTHR45445:SF2">
    <property type="entry name" value="METHYLTRANSFERASE TYPE 11 DOMAIN-CONTAINING PROTEIN"/>
    <property type="match status" value="1"/>
</dbReference>
<dbReference type="NCBIfam" id="TIGR04345">
    <property type="entry name" value="ovoA_Cterm"/>
    <property type="match status" value="1"/>
</dbReference>
<dbReference type="InterPro" id="IPR042095">
    <property type="entry name" value="SUMF_sf"/>
</dbReference>
<reference evidence="2 3" key="1">
    <citation type="submission" date="2024-02" db="EMBL/GenBank/DDBJ databases">
        <authorList>
            <person name="Chen Y."/>
            <person name="Shah S."/>
            <person name="Dougan E. K."/>
            <person name="Thang M."/>
            <person name="Chan C."/>
        </authorList>
    </citation>
    <scope>NUCLEOTIDE SEQUENCE [LARGE SCALE GENOMIC DNA]</scope>
</reference>
<feature type="domain" description="Sulfatase-modifying factor enzyme-like" evidence="1">
    <location>
        <begin position="47"/>
        <end position="278"/>
    </location>
</feature>
<dbReference type="Pfam" id="PF03781">
    <property type="entry name" value="FGE-sulfatase"/>
    <property type="match status" value="1"/>
</dbReference>